<dbReference type="Pfam" id="PF00172">
    <property type="entry name" value="Zn_clus"/>
    <property type="match status" value="1"/>
</dbReference>
<name>A0A9N9YH28_9HYPO</name>
<evidence type="ECO:0008006" key="8">
    <source>
        <dbReference type="Google" id="ProtNLM"/>
    </source>
</evidence>
<dbReference type="InterPro" id="IPR013087">
    <property type="entry name" value="Znf_C2H2_type"/>
</dbReference>
<reference evidence="6" key="1">
    <citation type="submission" date="2021-10" db="EMBL/GenBank/DDBJ databases">
        <authorList>
            <person name="Piombo E."/>
        </authorList>
    </citation>
    <scope>NUCLEOTIDE SEQUENCE</scope>
</reference>
<evidence type="ECO:0000256" key="1">
    <source>
        <dbReference type="ARBA" id="ARBA00023242"/>
    </source>
</evidence>
<evidence type="ECO:0000313" key="6">
    <source>
        <dbReference type="EMBL" id="CAH0023438.1"/>
    </source>
</evidence>
<evidence type="ECO:0000256" key="2">
    <source>
        <dbReference type="PROSITE-ProRule" id="PRU00042"/>
    </source>
</evidence>
<keyword evidence="2" id="KW-0479">Metal-binding</keyword>
<feature type="domain" description="C2H2-type" evidence="5">
    <location>
        <begin position="153"/>
        <end position="180"/>
    </location>
</feature>
<dbReference type="EMBL" id="CABFNQ020000692">
    <property type="protein sequence ID" value="CAH0023438.1"/>
    <property type="molecule type" value="Genomic_DNA"/>
</dbReference>
<dbReference type="PROSITE" id="PS00463">
    <property type="entry name" value="ZN2_CY6_FUNGAL_1"/>
    <property type="match status" value="1"/>
</dbReference>
<dbReference type="PROSITE" id="PS50157">
    <property type="entry name" value="ZINC_FINGER_C2H2_2"/>
    <property type="match status" value="1"/>
</dbReference>
<dbReference type="PROSITE" id="PS00028">
    <property type="entry name" value="ZINC_FINGER_C2H2_1"/>
    <property type="match status" value="1"/>
</dbReference>
<dbReference type="InterPro" id="IPR036864">
    <property type="entry name" value="Zn2-C6_fun-type_DNA-bd_sf"/>
</dbReference>
<feature type="compositionally biased region" description="Low complexity" evidence="3">
    <location>
        <begin position="80"/>
        <end position="92"/>
    </location>
</feature>
<gene>
    <name evidence="6" type="ORF">CRHIZ90672A_00010882</name>
</gene>
<feature type="region of interest" description="Disordered" evidence="3">
    <location>
        <begin position="66"/>
        <end position="100"/>
    </location>
</feature>
<evidence type="ECO:0000259" key="4">
    <source>
        <dbReference type="PROSITE" id="PS50048"/>
    </source>
</evidence>
<feature type="domain" description="Zn(2)-C6 fungal-type" evidence="4">
    <location>
        <begin position="266"/>
        <end position="298"/>
    </location>
</feature>
<dbReference type="CDD" id="cd00067">
    <property type="entry name" value="GAL4"/>
    <property type="match status" value="1"/>
</dbReference>
<evidence type="ECO:0000256" key="3">
    <source>
        <dbReference type="SAM" id="MobiDB-lite"/>
    </source>
</evidence>
<sequence length="317" mass="35208">MAQTQQGLLLALQREGWALPSIGPLIQALQRLAHVNTVGRDACSPIRSLVLAQNYFKEALSDDNQHLLAPRLPGPHENPTTTSTSSSTNTSSMSNQWVLPGPDAVAQGGTQIVDAQGLTTMAYLEASTDTTNTSISRNHFLYMLYLDNHFLTFQCRECDTRFGSSKELKSHLLLNHQHSPMGSTALHETICKECNPHLDFPGQEENTSAVNTDLIRLVTNRLRTRRDVAIESGHSCTTIRSLEWKVYAQDATAGNEPKGSNKNKKGCLTCRERRVKCSETRPVCKACAKGFPRLICRWGPLQEETQDTIMVDVGFRR</sequence>
<dbReference type="PROSITE" id="PS50048">
    <property type="entry name" value="ZN2_CY6_FUNGAL_2"/>
    <property type="match status" value="1"/>
</dbReference>
<dbReference type="InterPro" id="IPR001138">
    <property type="entry name" value="Zn2Cys6_DnaBD"/>
</dbReference>
<keyword evidence="7" id="KW-1185">Reference proteome</keyword>
<keyword evidence="1" id="KW-0539">Nucleus</keyword>
<keyword evidence="2" id="KW-0863">Zinc-finger</keyword>
<dbReference type="Gene3D" id="4.10.240.10">
    <property type="entry name" value="Zn(2)-C6 fungal-type DNA-binding domain"/>
    <property type="match status" value="1"/>
</dbReference>
<protein>
    <recommendedName>
        <fullName evidence="8">Zn(2)-C6 fungal-type domain-containing protein</fullName>
    </recommendedName>
</protein>
<evidence type="ECO:0000259" key="5">
    <source>
        <dbReference type="PROSITE" id="PS50157"/>
    </source>
</evidence>
<comment type="caution">
    <text evidence="6">The sequence shown here is derived from an EMBL/GenBank/DDBJ whole genome shotgun (WGS) entry which is preliminary data.</text>
</comment>
<dbReference type="GO" id="GO:0008270">
    <property type="term" value="F:zinc ion binding"/>
    <property type="evidence" value="ECO:0007669"/>
    <property type="project" value="UniProtKB-KW"/>
</dbReference>
<organism evidence="6 7">
    <name type="scientific">Clonostachys rhizophaga</name>
    <dbReference type="NCBI Taxonomy" id="160324"/>
    <lineage>
        <taxon>Eukaryota</taxon>
        <taxon>Fungi</taxon>
        <taxon>Dikarya</taxon>
        <taxon>Ascomycota</taxon>
        <taxon>Pezizomycotina</taxon>
        <taxon>Sordariomycetes</taxon>
        <taxon>Hypocreomycetidae</taxon>
        <taxon>Hypocreales</taxon>
        <taxon>Bionectriaceae</taxon>
        <taxon>Clonostachys</taxon>
    </lineage>
</organism>
<evidence type="ECO:0000313" key="7">
    <source>
        <dbReference type="Proteomes" id="UP000696573"/>
    </source>
</evidence>
<dbReference type="SUPFAM" id="SSF57701">
    <property type="entry name" value="Zn2/Cys6 DNA-binding domain"/>
    <property type="match status" value="1"/>
</dbReference>
<keyword evidence="2" id="KW-0862">Zinc</keyword>
<dbReference type="GO" id="GO:0000981">
    <property type="term" value="F:DNA-binding transcription factor activity, RNA polymerase II-specific"/>
    <property type="evidence" value="ECO:0007669"/>
    <property type="project" value="InterPro"/>
</dbReference>
<dbReference type="OrthoDB" id="4525710at2759"/>
<dbReference type="AlphaFoldDB" id="A0A9N9YH28"/>
<accession>A0A9N9YH28</accession>
<proteinExistence type="predicted"/>
<dbReference type="Proteomes" id="UP000696573">
    <property type="component" value="Unassembled WGS sequence"/>
</dbReference>